<dbReference type="EMBL" id="JACCFL010000001">
    <property type="protein sequence ID" value="NYJ22333.1"/>
    <property type="molecule type" value="Genomic_DNA"/>
</dbReference>
<feature type="domain" description="Major facilitator superfamily (MFS) profile" evidence="6">
    <location>
        <begin position="20"/>
        <end position="509"/>
    </location>
</feature>
<dbReference type="Pfam" id="PF07690">
    <property type="entry name" value="MFS_1"/>
    <property type="match status" value="1"/>
</dbReference>
<feature type="transmembrane region" description="Helical" evidence="5">
    <location>
        <begin position="171"/>
        <end position="193"/>
    </location>
</feature>
<gene>
    <name evidence="7" type="ORF">HNR13_000620</name>
</gene>
<name>A0A853CQZ0_9MICO</name>
<feature type="transmembrane region" description="Helical" evidence="5">
    <location>
        <begin position="368"/>
        <end position="393"/>
    </location>
</feature>
<feature type="transmembrane region" description="Helical" evidence="5">
    <location>
        <begin position="144"/>
        <end position="165"/>
    </location>
</feature>
<dbReference type="AlphaFoldDB" id="A0A853CQZ0"/>
<evidence type="ECO:0000256" key="2">
    <source>
        <dbReference type="ARBA" id="ARBA00022692"/>
    </source>
</evidence>
<dbReference type="PANTHER" id="PTHR42718">
    <property type="entry name" value="MAJOR FACILITATOR SUPERFAMILY MULTIDRUG TRANSPORTER MFSC"/>
    <property type="match status" value="1"/>
</dbReference>
<accession>A0A853CQZ0</accession>
<dbReference type="RefSeq" id="WP_218881157.1">
    <property type="nucleotide sequence ID" value="NZ_BAABEH010000001.1"/>
</dbReference>
<comment type="subcellular location">
    <subcellularLocation>
        <location evidence="1">Cell membrane</location>
        <topology evidence="1">Multi-pass membrane protein</topology>
    </subcellularLocation>
</comment>
<feature type="transmembrane region" description="Helical" evidence="5">
    <location>
        <begin position="205"/>
        <end position="225"/>
    </location>
</feature>
<dbReference type="InterPro" id="IPR036259">
    <property type="entry name" value="MFS_trans_sf"/>
</dbReference>
<feature type="transmembrane region" description="Helical" evidence="5">
    <location>
        <begin position="111"/>
        <end position="132"/>
    </location>
</feature>
<evidence type="ECO:0000259" key="6">
    <source>
        <dbReference type="PROSITE" id="PS50850"/>
    </source>
</evidence>
<dbReference type="PANTHER" id="PTHR42718:SF42">
    <property type="entry name" value="EXPORT PROTEIN"/>
    <property type="match status" value="1"/>
</dbReference>
<dbReference type="InterPro" id="IPR011701">
    <property type="entry name" value="MFS"/>
</dbReference>
<evidence type="ECO:0000256" key="3">
    <source>
        <dbReference type="ARBA" id="ARBA00022989"/>
    </source>
</evidence>
<feature type="transmembrane region" description="Helical" evidence="5">
    <location>
        <begin position="237"/>
        <end position="256"/>
    </location>
</feature>
<dbReference type="Proteomes" id="UP000578352">
    <property type="component" value="Unassembled WGS sequence"/>
</dbReference>
<protein>
    <submittedName>
        <fullName evidence="7">EmrB/QacA subfamily drug resistance transporter</fullName>
    </submittedName>
</protein>
<feature type="transmembrane region" description="Helical" evidence="5">
    <location>
        <begin position="85"/>
        <end position="105"/>
    </location>
</feature>
<evidence type="ECO:0000313" key="8">
    <source>
        <dbReference type="Proteomes" id="UP000578352"/>
    </source>
</evidence>
<keyword evidence="4 5" id="KW-0472">Membrane</keyword>
<feature type="transmembrane region" description="Helical" evidence="5">
    <location>
        <begin position="317"/>
        <end position="336"/>
    </location>
</feature>
<feature type="transmembrane region" description="Helical" evidence="5">
    <location>
        <begin position="414"/>
        <end position="433"/>
    </location>
</feature>
<evidence type="ECO:0000313" key="7">
    <source>
        <dbReference type="EMBL" id="NYJ22333.1"/>
    </source>
</evidence>
<feature type="transmembrane region" description="Helical" evidence="5">
    <location>
        <begin position="343"/>
        <end position="362"/>
    </location>
</feature>
<feature type="transmembrane region" description="Helical" evidence="5">
    <location>
        <begin position="58"/>
        <end position="78"/>
    </location>
</feature>
<dbReference type="InterPro" id="IPR020846">
    <property type="entry name" value="MFS_dom"/>
</dbReference>
<dbReference type="PROSITE" id="PS50850">
    <property type="entry name" value="MFS"/>
    <property type="match status" value="1"/>
</dbReference>
<proteinExistence type="predicted"/>
<dbReference type="GO" id="GO:0022857">
    <property type="term" value="F:transmembrane transporter activity"/>
    <property type="evidence" value="ECO:0007669"/>
    <property type="project" value="InterPro"/>
</dbReference>
<feature type="transmembrane region" description="Helical" evidence="5">
    <location>
        <begin position="485"/>
        <end position="505"/>
    </location>
</feature>
<reference evidence="7 8" key="1">
    <citation type="submission" date="2020-07" db="EMBL/GenBank/DDBJ databases">
        <title>Sequencing the genomes of 1000 actinobacteria strains.</title>
        <authorList>
            <person name="Klenk H.-P."/>
        </authorList>
    </citation>
    <scope>NUCLEOTIDE SEQUENCE [LARGE SCALE GENOMIC DNA]</scope>
    <source>
        <strain evidence="7 8">DSM 15165</strain>
    </source>
</reference>
<feature type="transmembrane region" description="Helical" evidence="5">
    <location>
        <begin position="277"/>
        <end position="297"/>
    </location>
</feature>
<evidence type="ECO:0000256" key="1">
    <source>
        <dbReference type="ARBA" id="ARBA00004651"/>
    </source>
</evidence>
<evidence type="ECO:0000256" key="5">
    <source>
        <dbReference type="SAM" id="Phobius"/>
    </source>
</evidence>
<evidence type="ECO:0000256" key="4">
    <source>
        <dbReference type="ARBA" id="ARBA00023136"/>
    </source>
</evidence>
<sequence length="549" mass="55319">MMNMTEAATGRMTGQRRWWALGAVSLSVLAVGIDGTVLSIALPTLAGALHATETELEWFSSGYLLMLAAAVLPLGLLGDRFGRKAVLLVSLVTFGAGSALCAFATTPVVFLIARLLMGVAGAGIAVMALSALTVFFDEASRPKAVGVFAAANFLSLPLGPILGGWMLANFWWGWVFLLNVPVVAIGLLAVALLVPESKAAERPAFDAVGVLASVAGLVVFTWGIIEAGQHGWSDPWALTALAAGVAILAGFVLWEVALTRRGRSPLVDTRLFRSRTFTGGAALAGVAGMGMVGLLFVMPQFFQAVQGVDVFTSGLRLLPFVGGMLIGALPASRIVAAIGFRATVTIGFVVIAAGSVIGSWTTGATSELIVAGWMATVCAGAGLALTSAMSAALSQLTAEHSGVGSGVVQALQKTSAPLGTAILGSVVAAVYTAQLTSVFASSPVPPAVASAAKSSVYAGIAVADTLHSAALGDAVRTAFTRGMSVSLLVSAGIAVAGAIMAVVVLPRRARASHGAHVAEAAADGAAADAAVPAAATTPDGRSVHAGRHS</sequence>
<keyword evidence="2 5" id="KW-0812">Transmembrane</keyword>
<organism evidence="7 8">
    <name type="scientific">Leifsonia shinshuensis</name>
    <dbReference type="NCBI Taxonomy" id="150026"/>
    <lineage>
        <taxon>Bacteria</taxon>
        <taxon>Bacillati</taxon>
        <taxon>Actinomycetota</taxon>
        <taxon>Actinomycetes</taxon>
        <taxon>Micrococcales</taxon>
        <taxon>Microbacteriaceae</taxon>
        <taxon>Leifsonia</taxon>
    </lineage>
</organism>
<dbReference type="CDD" id="cd17321">
    <property type="entry name" value="MFS_MMR_MDR_like"/>
    <property type="match status" value="1"/>
</dbReference>
<dbReference type="SUPFAM" id="SSF103473">
    <property type="entry name" value="MFS general substrate transporter"/>
    <property type="match status" value="1"/>
</dbReference>
<keyword evidence="3 5" id="KW-1133">Transmembrane helix</keyword>
<dbReference type="Gene3D" id="1.20.1250.20">
    <property type="entry name" value="MFS general substrate transporter like domains"/>
    <property type="match status" value="2"/>
</dbReference>
<comment type="caution">
    <text evidence="7">The sequence shown here is derived from an EMBL/GenBank/DDBJ whole genome shotgun (WGS) entry which is preliminary data.</text>
</comment>
<dbReference type="GO" id="GO:0005886">
    <property type="term" value="C:plasma membrane"/>
    <property type="evidence" value="ECO:0007669"/>
    <property type="project" value="UniProtKB-SubCell"/>
</dbReference>